<dbReference type="SUPFAM" id="SSF55729">
    <property type="entry name" value="Acyl-CoA N-acyltransferases (Nat)"/>
    <property type="match status" value="1"/>
</dbReference>
<keyword evidence="3" id="KW-1185">Reference proteome</keyword>
<protein>
    <recommendedName>
        <fullName evidence="1">BioF2-like acetyltransferase domain-containing protein</fullName>
    </recommendedName>
</protein>
<accession>A0A917HTU9</accession>
<dbReference type="InterPro" id="IPR016181">
    <property type="entry name" value="Acyl_CoA_acyltransferase"/>
</dbReference>
<name>A0A917HTU9_9FLAO</name>
<comment type="caution">
    <text evidence="2">The sequence shown here is derived from an EMBL/GenBank/DDBJ whole genome shotgun (WGS) entry which is preliminary data.</text>
</comment>
<reference evidence="2" key="1">
    <citation type="journal article" date="2014" name="Int. J. Syst. Evol. Microbiol.">
        <title>Complete genome sequence of Corynebacterium casei LMG S-19264T (=DSM 44701T), isolated from a smear-ripened cheese.</title>
        <authorList>
            <consortium name="US DOE Joint Genome Institute (JGI-PGF)"/>
            <person name="Walter F."/>
            <person name="Albersmeier A."/>
            <person name="Kalinowski J."/>
            <person name="Ruckert C."/>
        </authorList>
    </citation>
    <scope>NUCLEOTIDE SEQUENCE</scope>
    <source>
        <strain evidence="2">CGMCC 1.15763</strain>
    </source>
</reference>
<dbReference type="Gene3D" id="3.40.630.30">
    <property type="match status" value="1"/>
</dbReference>
<dbReference type="AlphaFoldDB" id="A0A917HTU9"/>
<dbReference type="RefSeq" id="WP_188597506.1">
    <property type="nucleotide sequence ID" value="NZ_BMJW01000001.1"/>
</dbReference>
<proteinExistence type="predicted"/>
<evidence type="ECO:0000259" key="1">
    <source>
        <dbReference type="Pfam" id="PF13480"/>
    </source>
</evidence>
<evidence type="ECO:0000313" key="3">
    <source>
        <dbReference type="Proteomes" id="UP000633278"/>
    </source>
</evidence>
<dbReference type="Pfam" id="PF13480">
    <property type="entry name" value="Acetyltransf_6"/>
    <property type="match status" value="1"/>
</dbReference>
<dbReference type="EMBL" id="BMJW01000001">
    <property type="protein sequence ID" value="GGG89888.1"/>
    <property type="molecule type" value="Genomic_DNA"/>
</dbReference>
<dbReference type="InterPro" id="IPR038740">
    <property type="entry name" value="BioF2-like_GNAT_dom"/>
</dbReference>
<organism evidence="2 3">
    <name type="scientific">Polaribacter pacificus</name>
    <dbReference type="NCBI Taxonomy" id="1775173"/>
    <lineage>
        <taxon>Bacteria</taxon>
        <taxon>Pseudomonadati</taxon>
        <taxon>Bacteroidota</taxon>
        <taxon>Flavobacteriia</taxon>
        <taxon>Flavobacteriales</taxon>
        <taxon>Flavobacteriaceae</taxon>
    </lineage>
</organism>
<dbReference type="Proteomes" id="UP000633278">
    <property type="component" value="Unassembled WGS sequence"/>
</dbReference>
<reference evidence="2" key="2">
    <citation type="submission" date="2020-09" db="EMBL/GenBank/DDBJ databases">
        <authorList>
            <person name="Sun Q."/>
            <person name="Zhou Y."/>
        </authorList>
    </citation>
    <scope>NUCLEOTIDE SEQUENCE</scope>
    <source>
        <strain evidence="2">CGMCC 1.15763</strain>
    </source>
</reference>
<evidence type="ECO:0000313" key="2">
    <source>
        <dbReference type="EMBL" id="GGG89888.1"/>
    </source>
</evidence>
<feature type="domain" description="BioF2-like acetyltransferase" evidence="1">
    <location>
        <begin position="160"/>
        <end position="252"/>
    </location>
</feature>
<gene>
    <name evidence="2" type="ORF">GCM10011416_03030</name>
</gene>
<sequence>MIRYVNRAQLDDEKYNNCIRNSVQSRVYAYSWYLDCVCEQWGVLVLDDYTAVMPLPWKRKFGLAVISQPFFTQQLGVFSFSDLSEDDFSSFVKAIPKRFVKVSLQLNSLNDFCQKKCVAKTNYIISLNKPYVNLYKEYNKGRKHALNKGLKQNLVLEPIQFDELIQLAKTHYQYPELKEKDFENLAKLVATLAKKSKVSILGLYEQEQLIGGSVFVIHDHRITYLFSAMHPKGKQQQVPTLLIDNLIKNHSETAFIFDFEGSMIPTIASFFKSFGAQKETYFLFKKSLL</sequence>